<sequence>MNMTPSTCKDGNKEIFQWTYEEMIILCETCLQYIAKHGRAQFFAWKEIQQEVEKKIGRQCSANSCKYKYDTMKNDWRLWKQLKTSETGLGWNSVTGKIEASDEWWLKKIEENKKFHKFRSKGVDPFLEEKWDQLFGDSYATGKNVYTPSMELSQPIILENDEEDESSKDDGNGVEENIEAYNFQNNSYLQSTLMNEETFMTQFIEDISIPTQDTITQGLSGRQTMSQSGKGSTWKTKGKEKAMLNNNSVQTKRQRRQSRGSAMVSSQLADLVSMCRNVSQSAPNSGTTQQSTTNIATSMPIIRSMVEHVRRELFINLGDDDSRLQWLEYMYSIRDK</sequence>
<dbReference type="OrthoDB" id="4955136at2759"/>
<keyword evidence="4" id="KW-1185">Reference proteome</keyword>
<proteinExistence type="predicted"/>
<dbReference type="InterPro" id="IPR001005">
    <property type="entry name" value="SANT/Myb"/>
</dbReference>
<feature type="compositionally biased region" description="Low complexity" evidence="1">
    <location>
        <begin position="226"/>
        <end position="235"/>
    </location>
</feature>
<evidence type="ECO:0000313" key="4">
    <source>
        <dbReference type="Proteomes" id="UP001153076"/>
    </source>
</evidence>
<gene>
    <name evidence="3" type="ORF">Cgig2_025638</name>
</gene>
<comment type="caution">
    <text evidence="3">The sequence shown here is derived from an EMBL/GenBank/DDBJ whole genome shotgun (WGS) entry which is preliminary data.</text>
</comment>
<reference evidence="3" key="1">
    <citation type="submission" date="2022-04" db="EMBL/GenBank/DDBJ databases">
        <title>Carnegiea gigantea Genome sequencing and assembly v2.</title>
        <authorList>
            <person name="Copetti D."/>
            <person name="Sanderson M.J."/>
            <person name="Burquez A."/>
            <person name="Wojciechowski M.F."/>
        </authorList>
    </citation>
    <scope>NUCLEOTIDE SEQUENCE</scope>
    <source>
        <strain evidence="3">SGP5-SGP5p</strain>
        <tissue evidence="3">Aerial part</tissue>
    </source>
</reference>
<organism evidence="3 4">
    <name type="scientific">Carnegiea gigantea</name>
    <dbReference type="NCBI Taxonomy" id="171969"/>
    <lineage>
        <taxon>Eukaryota</taxon>
        <taxon>Viridiplantae</taxon>
        <taxon>Streptophyta</taxon>
        <taxon>Embryophyta</taxon>
        <taxon>Tracheophyta</taxon>
        <taxon>Spermatophyta</taxon>
        <taxon>Magnoliopsida</taxon>
        <taxon>eudicotyledons</taxon>
        <taxon>Gunneridae</taxon>
        <taxon>Pentapetalae</taxon>
        <taxon>Caryophyllales</taxon>
        <taxon>Cactineae</taxon>
        <taxon>Cactaceae</taxon>
        <taxon>Cactoideae</taxon>
        <taxon>Echinocereeae</taxon>
        <taxon>Carnegiea</taxon>
    </lineage>
</organism>
<accession>A0A9Q1Q817</accession>
<feature type="region of interest" description="Disordered" evidence="1">
    <location>
        <begin position="219"/>
        <end position="239"/>
    </location>
</feature>
<evidence type="ECO:0000313" key="3">
    <source>
        <dbReference type="EMBL" id="KAJ8431596.1"/>
    </source>
</evidence>
<dbReference type="PANTHER" id="PTHR31704:SF55">
    <property type="entry name" value="MYB_SANT-LIKE DNA-BINDING DOMAIN PROTEIN"/>
    <property type="match status" value="1"/>
</dbReference>
<dbReference type="AlphaFoldDB" id="A0A9Q1Q817"/>
<evidence type="ECO:0000259" key="2">
    <source>
        <dbReference type="Pfam" id="PF12776"/>
    </source>
</evidence>
<dbReference type="EMBL" id="JAKOGI010000680">
    <property type="protein sequence ID" value="KAJ8431596.1"/>
    <property type="molecule type" value="Genomic_DNA"/>
</dbReference>
<dbReference type="InterPro" id="IPR024752">
    <property type="entry name" value="Myb/SANT-like_dom"/>
</dbReference>
<feature type="domain" description="Myb/SANT-like" evidence="2">
    <location>
        <begin position="17"/>
        <end position="106"/>
    </location>
</feature>
<evidence type="ECO:0000256" key="1">
    <source>
        <dbReference type="SAM" id="MobiDB-lite"/>
    </source>
</evidence>
<dbReference type="Proteomes" id="UP001153076">
    <property type="component" value="Unassembled WGS sequence"/>
</dbReference>
<name>A0A9Q1Q817_9CARY</name>
<dbReference type="CDD" id="cd00167">
    <property type="entry name" value="SANT"/>
    <property type="match status" value="1"/>
</dbReference>
<protein>
    <recommendedName>
        <fullName evidence="2">Myb/SANT-like domain-containing protein</fullName>
    </recommendedName>
</protein>
<dbReference type="Pfam" id="PF12776">
    <property type="entry name" value="Myb_DNA-bind_3"/>
    <property type="match status" value="1"/>
</dbReference>
<dbReference type="PANTHER" id="PTHR31704">
    <property type="entry name" value="MYB/SANT-LIKE DNA-BINDING DOMAIN PROTEIN-RELATED"/>
    <property type="match status" value="1"/>
</dbReference>